<dbReference type="AlphaFoldDB" id="A0A414HEC5"/>
<evidence type="ECO:0000313" key="2">
    <source>
        <dbReference type="Proteomes" id="UP000283429"/>
    </source>
</evidence>
<accession>A0A414HEC5</accession>
<proteinExistence type="predicted"/>
<comment type="caution">
    <text evidence="1">The sequence shown here is derived from an EMBL/GenBank/DDBJ whole genome shotgun (WGS) entry which is preliminary data.</text>
</comment>
<protein>
    <submittedName>
        <fullName evidence="1">Uncharacterized protein</fullName>
    </submittedName>
</protein>
<sequence length="102" mass="11697">MITQRNIQDENFDSMTVNGIPALFTNFKIDRNAVPEGLHAYDIRESDDGGRFATIEPEVMVNRAGTILTREKLVMGENGYVRIEEYGFEDSMTLDEWLAEYN</sequence>
<dbReference type="Proteomes" id="UP000283429">
    <property type="component" value="Unassembled WGS sequence"/>
</dbReference>
<gene>
    <name evidence="1" type="ORF">DW783_05315</name>
</gene>
<reference evidence="1 2" key="1">
    <citation type="submission" date="2018-08" db="EMBL/GenBank/DDBJ databases">
        <title>A genome reference for cultivated species of the human gut microbiota.</title>
        <authorList>
            <person name="Zou Y."/>
            <person name="Xue W."/>
            <person name="Luo G."/>
        </authorList>
    </citation>
    <scope>NUCLEOTIDE SEQUENCE [LARGE SCALE GENOMIC DNA]</scope>
    <source>
        <strain evidence="1 2">AM30-40</strain>
    </source>
</reference>
<evidence type="ECO:0000313" key="1">
    <source>
        <dbReference type="EMBL" id="RHD82800.1"/>
    </source>
</evidence>
<organism evidence="1 2">
    <name type="scientific">Phocaeicola vulgatus</name>
    <name type="common">Bacteroides vulgatus</name>
    <dbReference type="NCBI Taxonomy" id="821"/>
    <lineage>
        <taxon>Bacteria</taxon>
        <taxon>Pseudomonadati</taxon>
        <taxon>Bacteroidota</taxon>
        <taxon>Bacteroidia</taxon>
        <taxon>Bacteroidales</taxon>
        <taxon>Bacteroidaceae</taxon>
        <taxon>Phocaeicola</taxon>
    </lineage>
</organism>
<name>A0A414HEC5_PHOVU</name>
<dbReference type="Pfam" id="PF18843">
    <property type="entry name" value="LPD28"/>
    <property type="match status" value="1"/>
</dbReference>
<dbReference type="InterPro" id="IPR040809">
    <property type="entry name" value="LPD28"/>
</dbReference>
<dbReference type="RefSeq" id="WP_101602824.1">
    <property type="nucleotide sequence ID" value="NZ_JADNJS010000006.1"/>
</dbReference>
<dbReference type="EMBL" id="QSJM01000011">
    <property type="protein sequence ID" value="RHD82800.1"/>
    <property type="molecule type" value="Genomic_DNA"/>
</dbReference>